<proteinExistence type="predicted"/>
<dbReference type="SUPFAM" id="SSF56300">
    <property type="entry name" value="Metallo-dependent phosphatases"/>
    <property type="match status" value="1"/>
</dbReference>
<dbReference type="Proteomes" id="UP001185069">
    <property type="component" value="Unassembled WGS sequence"/>
</dbReference>
<dbReference type="Gene3D" id="3.60.21.10">
    <property type="match status" value="1"/>
</dbReference>
<dbReference type="InterPro" id="IPR006311">
    <property type="entry name" value="TAT_signal"/>
</dbReference>
<evidence type="ECO:0000313" key="1">
    <source>
        <dbReference type="EMBL" id="MDR6270524.1"/>
    </source>
</evidence>
<gene>
    <name evidence="1" type="ORF">JOE69_002762</name>
</gene>
<reference evidence="1 2" key="1">
    <citation type="submission" date="2023-07" db="EMBL/GenBank/DDBJ databases">
        <title>Sequencing the genomes of 1000 actinobacteria strains.</title>
        <authorList>
            <person name="Klenk H.-P."/>
        </authorList>
    </citation>
    <scope>NUCLEOTIDE SEQUENCE [LARGE SCALE GENOMIC DNA]</scope>
    <source>
        <strain evidence="1 2">DSM 14555</strain>
    </source>
</reference>
<dbReference type="EMBL" id="JAVDQF010000001">
    <property type="protein sequence ID" value="MDR6270524.1"/>
    <property type="molecule type" value="Genomic_DNA"/>
</dbReference>
<protein>
    <submittedName>
        <fullName evidence="1">Metallophosphoesterase (TIGR03767 family)</fullName>
    </submittedName>
</protein>
<dbReference type="InterPro" id="IPR029052">
    <property type="entry name" value="Metallo-depent_PP-like"/>
</dbReference>
<sequence>MTIGDQRGGNSFNRRALLGAGGAIGLSVFALGNGGSAYAVDRALKLNAQRAVSVSGTTLEQAAQAAKARYSRLVAGPGYALVVREDLVAASSGRDERRSALAAFVQFTDLHVVDAQSPMRVEYLDGLASSAFRPQEALSVHGAASLVQRVNALKAAPFTGRSLDCVVTTGDNTDNHENIELDWFLTVMSGGEFSANTGDPQIWQGVQSGADKNYYNPELPVQDQYKQAGFPQIPGYFSRIMATAESAGLDIPWYSVFGNHDDSIQGTLPSDWSLLAANYTGENKFSGFADPAVEKAFRAAIAQGQSLRTGEFTVAPFEKVVADQRRAPFTPVEYMKKHLDPKVAGAGPVGHGFNQESVDTGKGYYSFEISPQVVGISLDSTNRAGYTEGSLGQAQFQWLEETLKSGSSSYYDGWGFKVKRPTADKLFVVFSHHTIDSMNNLIPDPARLLELRRSGKDVRDLLKRFPNVLAWVNGHTHKNEVTAQPGPTPERGFWQINTASHIDFPQQARIIEVADNKDGTLSLFGTLIESAAPYQGSYSTGALDDLAALYRELAYNDIQASDASLGQPKDLNVELLLANPLR</sequence>
<dbReference type="InterPro" id="IPR051918">
    <property type="entry name" value="STPP_CPPED1"/>
</dbReference>
<accession>A0ABU1JEI0</accession>
<comment type="caution">
    <text evidence="1">The sequence shown here is derived from an EMBL/GenBank/DDBJ whole genome shotgun (WGS) entry which is preliminary data.</text>
</comment>
<dbReference type="NCBIfam" id="TIGR03767">
    <property type="entry name" value="P_acnes_RR"/>
    <property type="match status" value="1"/>
</dbReference>
<dbReference type="PROSITE" id="PS51318">
    <property type="entry name" value="TAT"/>
    <property type="match status" value="1"/>
</dbReference>
<dbReference type="RefSeq" id="WP_309799659.1">
    <property type="nucleotide sequence ID" value="NZ_BAAAHY010000007.1"/>
</dbReference>
<organism evidence="1 2">
    <name type="scientific">Arthrobacter russicus</name>
    <dbReference type="NCBI Taxonomy" id="172040"/>
    <lineage>
        <taxon>Bacteria</taxon>
        <taxon>Bacillati</taxon>
        <taxon>Actinomycetota</taxon>
        <taxon>Actinomycetes</taxon>
        <taxon>Micrococcales</taxon>
        <taxon>Micrococcaceae</taxon>
        <taxon>Arthrobacter</taxon>
    </lineage>
</organism>
<keyword evidence="2" id="KW-1185">Reference proteome</keyword>
<dbReference type="PANTHER" id="PTHR43143">
    <property type="entry name" value="METALLOPHOSPHOESTERASE, CALCINEURIN SUPERFAMILY"/>
    <property type="match status" value="1"/>
</dbReference>
<evidence type="ECO:0000313" key="2">
    <source>
        <dbReference type="Proteomes" id="UP001185069"/>
    </source>
</evidence>
<name>A0ABU1JEI0_9MICC</name>
<dbReference type="InterPro" id="IPR022506">
    <property type="entry name" value="Metallophosphoesterase_PPA1498"/>
</dbReference>
<dbReference type="PANTHER" id="PTHR43143:SF1">
    <property type="entry name" value="SERINE_THREONINE-PROTEIN PHOSPHATASE CPPED1"/>
    <property type="match status" value="1"/>
</dbReference>